<keyword evidence="1" id="KW-0732">Signal</keyword>
<dbReference type="EMBL" id="JAVREK010000027">
    <property type="protein sequence ID" value="MDT0304638.1"/>
    <property type="molecule type" value="Genomic_DNA"/>
</dbReference>
<comment type="caution">
    <text evidence="2">The sequence shown here is derived from an EMBL/GenBank/DDBJ whole genome shotgun (WGS) entry which is preliminary data.</text>
</comment>
<keyword evidence="3" id="KW-1185">Reference proteome</keyword>
<dbReference type="SUPFAM" id="SSF48619">
    <property type="entry name" value="Phospholipase A2, PLA2"/>
    <property type="match status" value="1"/>
</dbReference>
<dbReference type="Gene3D" id="1.20.90.10">
    <property type="entry name" value="Phospholipase A2 domain"/>
    <property type="match status" value="1"/>
</dbReference>
<dbReference type="InterPro" id="IPR015141">
    <property type="entry name" value="PLipase_A2_prok/fun"/>
</dbReference>
<evidence type="ECO:0000313" key="3">
    <source>
        <dbReference type="Proteomes" id="UP001183226"/>
    </source>
</evidence>
<dbReference type="Pfam" id="PF09056">
    <property type="entry name" value="Phospholip_A2_3"/>
    <property type="match status" value="1"/>
</dbReference>
<feature type="chain" id="PRO_5046117789" evidence="1">
    <location>
        <begin position="32"/>
        <end position="209"/>
    </location>
</feature>
<dbReference type="InterPro" id="IPR036444">
    <property type="entry name" value="PLipase_A2_dom_sf"/>
</dbReference>
<proteinExistence type="predicted"/>
<sequence>MRHPARRVGQSVIAASAAGLLALTGSGIANAAALPPGELRQVTDSYLFGISLNSFIDVRNQAPYSDQLDWGSDSCSWSPDEPVGYDFDPGCKRHDFGYRNYKLQNRFTEANRLAIDNNFRDDLYGICGGDWLCEGVADVYYSAVREFGATSADTAAALRTADVEQQTRELVAVHEDLEEADTEAEAERLIADFERDNDVQIAREYPVGS</sequence>
<feature type="signal peptide" evidence="1">
    <location>
        <begin position="1"/>
        <end position="31"/>
    </location>
</feature>
<evidence type="ECO:0000313" key="2">
    <source>
        <dbReference type="EMBL" id="MDT0304638.1"/>
    </source>
</evidence>
<gene>
    <name evidence="2" type="ORF">RM446_21170</name>
</gene>
<organism evidence="2 3">
    <name type="scientific">Streptomonospora wellingtoniae</name>
    <dbReference type="NCBI Taxonomy" id="3075544"/>
    <lineage>
        <taxon>Bacteria</taxon>
        <taxon>Bacillati</taxon>
        <taxon>Actinomycetota</taxon>
        <taxon>Actinomycetes</taxon>
        <taxon>Streptosporangiales</taxon>
        <taxon>Nocardiopsidaceae</taxon>
        <taxon>Streptomonospora</taxon>
    </lineage>
</organism>
<evidence type="ECO:0000256" key="1">
    <source>
        <dbReference type="SAM" id="SignalP"/>
    </source>
</evidence>
<name>A0ABU2KZF2_9ACTN</name>
<accession>A0ABU2KZF2</accession>
<protein>
    <submittedName>
        <fullName evidence="2">Phospholipase</fullName>
    </submittedName>
</protein>
<reference evidence="3" key="1">
    <citation type="submission" date="2023-07" db="EMBL/GenBank/DDBJ databases">
        <title>30 novel species of actinomycetes from the DSMZ collection.</title>
        <authorList>
            <person name="Nouioui I."/>
        </authorList>
    </citation>
    <scope>NUCLEOTIDE SEQUENCE [LARGE SCALE GENOMIC DNA]</scope>
    <source>
        <strain evidence="3">DSM 45055</strain>
    </source>
</reference>
<dbReference type="Proteomes" id="UP001183226">
    <property type="component" value="Unassembled WGS sequence"/>
</dbReference>
<dbReference type="RefSeq" id="WP_311547141.1">
    <property type="nucleotide sequence ID" value="NZ_JAVREK010000027.1"/>
</dbReference>